<feature type="transmembrane region" description="Helical" evidence="1">
    <location>
        <begin position="227"/>
        <end position="245"/>
    </location>
</feature>
<keyword evidence="2" id="KW-0503">Monooxygenase</keyword>
<keyword evidence="2" id="KW-0560">Oxidoreductase</keyword>
<name>A0A7K1FMN5_9ACTN</name>
<sequence length="329" mass="35618">MTRPAAAGPAAVGMTVYHRSGDPAAFREWADRLIDAARAHPGFREGGSATPDATELDWSVGIAFGSMSALDAWLDSGDRQRVLAEGRERGVHRAAELAARGTTMPPAGTAVFEHSVEAARTQDFLDSQRRLSQVAAGFPGFQGVAVQPAPDQGDGPDGSTRWISVLRFRTGAQLETWMHSDERARELPGLRSSLGEDFTELTASTPFGSIVRVSDGQARTTPQWKSALLVLLVLYPTVMLLSRFVGPLLADAGAPEWLAMWLSQILSVGLMTYLLMPLVTGRFRRWLDPVDGAGLRITLLGLAAALLVIAICLAVFGTVQWLQFWDYQD</sequence>
<dbReference type="EMBL" id="WLYK01000003">
    <property type="protein sequence ID" value="MTD14579.1"/>
    <property type="molecule type" value="Genomic_DNA"/>
</dbReference>
<evidence type="ECO:0000256" key="1">
    <source>
        <dbReference type="SAM" id="Phobius"/>
    </source>
</evidence>
<keyword evidence="3" id="KW-1185">Reference proteome</keyword>
<evidence type="ECO:0000313" key="3">
    <source>
        <dbReference type="Proteomes" id="UP000460221"/>
    </source>
</evidence>
<feature type="transmembrane region" description="Helical" evidence="1">
    <location>
        <begin position="297"/>
        <end position="322"/>
    </location>
</feature>
<evidence type="ECO:0000313" key="2">
    <source>
        <dbReference type="EMBL" id="MTD14579.1"/>
    </source>
</evidence>
<dbReference type="InterPro" id="IPR011008">
    <property type="entry name" value="Dimeric_a/b-barrel"/>
</dbReference>
<keyword evidence="1" id="KW-1133">Transmembrane helix</keyword>
<dbReference type="InterPro" id="IPR038762">
    <property type="entry name" value="ABM_predict"/>
</dbReference>
<dbReference type="PANTHER" id="PTHR40057">
    <property type="entry name" value="SLR1162 PROTEIN"/>
    <property type="match status" value="1"/>
</dbReference>
<accession>A0A7K1FMN5</accession>
<dbReference type="Gene3D" id="3.30.70.100">
    <property type="match status" value="2"/>
</dbReference>
<feature type="transmembrane region" description="Helical" evidence="1">
    <location>
        <begin position="257"/>
        <end position="276"/>
    </location>
</feature>
<keyword evidence="1" id="KW-0812">Transmembrane</keyword>
<dbReference type="RefSeq" id="WP_154768569.1">
    <property type="nucleotide sequence ID" value="NZ_WLYK01000003.1"/>
</dbReference>
<dbReference type="PANTHER" id="PTHR40057:SF1">
    <property type="entry name" value="SLR1162 PROTEIN"/>
    <property type="match status" value="1"/>
</dbReference>
<dbReference type="GO" id="GO:0004497">
    <property type="term" value="F:monooxygenase activity"/>
    <property type="evidence" value="ECO:0007669"/>
    <property type="project" value="UniProtKB-KW"/>
</dbReference>
<reference evidence="2 3" key="1">
    <citation type="submission" date="2019-11" db="EMBL/GenBank/DDBJ databases">
        <authorList>
            <person name="Jiang L.-Q."/>
        </authorList>
    </citation>
    <scope>NUCLEOTIDE SEQUENCE [LARGE SCALE GENOMIC DNA]</scope>
    <source>
        <strain evidence="2 3">YIM 132087</strain>
    </source>
</reference>
<comment type="caution">
    <text evidence="2">The sequence shown here is derived from an EMBL/GenBank/DDBJ whole genome shotgun (WGS) entry which is preliminary data.</text>
</comment>
<dbReference type="Proteomes" id="UP000460221">
    <property type="component" value="Unassembled WGS sequence"/>
</dbReference>
<proteinExistence type="predicted"/>
<organism evidence="2 3">
    <name type="scientific">Nakamurella alba</name>
    <dbReference type="NCBI Taxonomy" id="2665158"/>
    <lineage>
        <taxon>Bacteria</taxon>
        <taxon>Bacillati</taxon>
        <taxon>Actinomycetota</taxon>
        <taxon>Actinomycetes</taxon>
        <taxon>Nakamurellales</taxon>
        <taxon>Nakamurellaceae</taxon>
        <taxon>Nakamurella</taxon>
    </lineage>
</organism>
<protein>
    <submittedName>
        <fullName evidence="2">Antibiotic biosynthesis monooxygenase</fullName>
    </submittedName>
</protein>
<dbReference type="AlphaFoldDB" id="A0A7K1FMN5"/>
<gene>
    <name evidence="2" type="ORF">GIS00_11560</name>
</gene>
<dbReference type="SUPFAM" id="SSF54909">
    <property type="entry name" value="Dimeric alpha+beta barrel"/>
    <property type="match status" value="2"/>
</dbReference>
<keyword evidence="1" id="KW-0472">Membrane</keyword>